<organism evidence="8 9">
    <name type="scientific">Rehmannia glutinosa</name>
    <name type="common">Chinese foxglove</name>
    <dbReference type="NCBI Taxonomy" id="99300"/>
    <lineage>
        <taxon>Eukaryota</taxon>
        <taxon>Viridiplantae</taxon>
        <taxon>Streptophyta</taxon>
        <taxon>Embryophyta</taxon>
        <taxon>Tracheophyta</taxon>
        <taxon>Spermatophyta</taxon>
        <taxon>Magnoliopsida</taxon>
        <taxon>eudicotyledons</taxon>
        <taxon>Gunneridae</taxon>
        <taxon>Pentapetalae</taxon>
        <taxon>asterids</taxon>
        <taxon>lamiids</taxon>
        <taxon>Lamiales</taxon>
        <taxon>Orobanchaceae</taxon>
        <taxon>Rehmannieae</taxon>
        <taxon>Rehmannia</taxon>
    </lineage>
</organism>
<keyword evidence="5 7" id="KW-0408">Iron</keyword>
<dbReference type="SUPFAM" id="SSF48264">
    <property type="entry name" value="Cytochrome P450"/>
    <property type="match status" value="1"/>
</dbReference>
<dbReference type="Pfam" id="PF00067">
    <property type="entry name" value="p450"/>
    <property type="match status" value="1"/>
</dbReference>
<protein>
    <recommendedName>
        <fullName evidence="10">Cytochrome P450 protein</fullName>
    </recommendedName>
</protein>
<keyword evidence="2 7" id="KW-0349">Heme</keyword>
<dbReference type="PANTHER" id="PTHR47947">
    <property type="entry name" value="CYTOCHROME P450 82C3-RELATED"/>
    <property type="match status" value="1"/>
</dbReference>
<evidence type="ECO:0000256" key="2">
    <source>
        <dbReference type="ARBA" id="ARBA00022617"/>
    </source>
</evidence>
<dbReference type="InterPro" id="IPR002401">
    <property type="entry name" value="Cyt_P450_E_grp-I"/>
</dbReference>
<gene>
    <name evidence="8" type="ORF">DH2020_040951</name>
</gene>
<accession>A0ABR0URI6</accession>
<keyword evidence="4 7" id="KW-0560">Oxidoreductase</keyword>
<comment type="caution">
    <text evidence="8">The sequence shown here is derived from an EMBL/GenBank/DDBJ whole genome shotgun (WGS) entry which is preliminary data.</text>
</comment>
<dbReference type="PANTHER" id="PTHR47947:SF57">
    <property type="entry name" value="CYTOCHROME P450 81F3-LIKE"/>
    <property type="match status" value="1"/>
</dbReference>
<dbReference type="CDD" id="cd20653">
    <property type="entry name" value="CYP81"/>
    <property type="match status" value="1"/>
</dbReference>
<dbReference type="InterPro" id="IPR017972">
    <property type="entry name" value="Cyt_P450_CS"/>
</dbReference>
<evidence type="ECO:0000256" key="1">
    <source>
        <dbReference type="ARBA" id="ARBA00004167"/>
    </source>
</evidence>
<evidence type="ECO:0000313" key="8">
    <source>
        <dbReference type="EMBL" id="KAK6125303.1"/>
    </source>
</evidence>
<comment type="subcellular location">
    <subcellularLocation>
        <location evidence="1">Membrane</location>
        <topology evidence="1">Single-pass membrane protein</topology>
    </subcellularLocation>
</comment>
<dbReference type="InterPro" id="IPR036396">
    <property type="entry name" value="Cyt_P450_sf"/>
</dbReference>
<dbReference type="InterPro" id="IPR050651">
    <property type="entry name" value="Plant_Cytochrome_P450_Monoox"/>
</dbReference>
<evidence type="ECO:0000256" key="4">
    <source>
        <dbReference type="ARBA" id="ARBA00023002"/>
    </source>
</evidence>
<evidence type="ECO:0000313" key="9">
    <source>
        <dbReference type="Proteomes" id="UP001318860"/>
    </source>
</evidence>
<name>A0ABR0URI6_REHGL</name>
<evidence type="ECO:0000256" key="3">
    <source>
        <dbReference type="ARBA" id="ARBA00022723"/>
    </source>
</evidence>
<dbReference type="Proteomes" id="UP001318860">
    <property type="component" value="Unassembled WGS sequence"/>
</dbReference>
<evidence type="ECO:0000256" key="7">
    <source>
        <dbReference type="RuleBase" id="RU000461"/>
    </source>
</evidence>
<evidence type="ECO:0000256" key="5">
    <source>
        <dbReference type="ARBA" id="ARBA00023004"/>
    </source>
</evidence>
<proteinExistence type="inferred from homology"/>
<dbReference type="Gene3D" id="1.10.630.10">
    <property type="entry name" value="Cytochrome P450"/>
    <property type="match status" value="1"/>
</dbReference>
<keyword evidence="9" id="KW-1185">Reference proteome</keyword>
<comment type="similarity">
    <text evidence="7">Belongs to the cytochrome P450 family.</text>
</comment>
<keyword evidence="3 7" id="KW-0479">Metal-binding</keyword>
<evidence type="ECO:0000256" key="6">
    <source>
        <dbReference type="ARBA" id="ARBA00023033"/>
    </source>
</evidence>
<evidence type="ECO:0008006" key="10">
    <source>
        <dbReference type="Google" id="ProtNLM"/>
    </source>
</evidence>
<sequence length="493" mass="56575">MEILRPACQVSRADKKSIRENSTKRAKEVNNDRALPVIGHLHLLKQPLHRTFHRFSQIHGPIFSLKLGIRRVVVVSSPKLLEECFTKNDVVFSNRPRALLDDYIGYNRTTMVGAPYGHLWRSLRRLGAQEVLSSARLDAFSQIREDEVRLTLKSLIYRIEWAKVELRPKLFELVFNIIMRMLTGKRFSSEEKDSEKFRETIDEIFEHAHASNPEDLLPFLRWIDYRGLKKKFAALGKKLDDFYQGLLEEHRRDKRNTIIGHLLSLQESDPELYTDEIIKGFITIMIVGGTDTSIVTVEWVMSVLLNHPQILQKAKVELDSQVGDHRMLEERDLPNLRYLRNIILEASRIYPAGGLTLPREASTDCKVGGFDIPRGTMLVVNAWAIQRDPEVWDEPMRFKPERFEGRDVEPQTLMTFGMGRRACPGAGMAQRVVGLVLGSLIHCFDWGRVNLEEIDLAEGVGLTNPKLKPLEAMCKPREIMLKVLQESAGNFTL</sequence>
<dbReference type="InterPro" id="IPR001128">
    <property type="entry name" value="Cyt_P450"/>
</dbReference>
<reference evidence="8 9" key="1">
    <citation type="journal article" date="2021" name="Comput. Struct. Biotechnol. J.">
        <title>De novo genome assembly of the potent medicinal plant Rehmannia glutinosa using nanopore technology.</title>
        <authorList>
            <person name="Ma L."/>
            <person name="Dong C."/>
            <person name="Song C."/>
            <person name="Wang X."/>
            <person name="Zheng X."/>
            <person name="Niu Y."/>
            <person name="Chen S."/>
            <person name="Feng W."/>
        </authorList>
    </citation>
    <scope>NUCLEOTIDE SEQUENCE [LARGE SCALE GENOMIC DNA]</scope>
    <source>
        <strain evidence="8">DH-2019</strain>
    </source>
</reference>
<dbReference type="PRINTS" id="PR00385">
    <property type="entry name" value="P450"/>
</dbReference>
<dbReference type="PRINTS" id="PR00463">
    <property type="entry name" value="EP450I"/>
</dbReference>
<keyword evidence="6 7" id="KW-0503">Monooxygenase</keyword>
<dbReference type="EMBL" id="JABTTQ020002246">
    <property type="protein sequence ID" value="KAK6125303.1"/>
    <property type="molecule type" value="Genomic_DNA"/>
</dbReference>
<dbReference type="PROSITE" id="PS00086">
    <property type="entry name" value="CYTOCHROME_P450"/>
    <property type="match status" value="1"/>
</dbReference>